<proteinExistence type="predicted"/>
<reference evidence="1 2" key="1">
    <citation type="journal article" date="2021" name="Commun. Biol.">
        <title>The genome of Shorea leprosula (Dipterocarpaceae) highlights the ecological relevance of drought in aseasonal tropical rainforests.</title>
        <authorList>
            <person name="Ng K.K.S."/>
            <person name="Kobayashi M.J."/>
            <person name="Fawcett J.A."/>
            <person name="Hatakeyama M."/>
            <person name="Paape T."/>
            <person name="Ng C.H."/>
            <person name="Ang C.C."/>
            <person name="Tnah L.H."/>
            <person name="Lee C.T."/>
            <person name="Nishiyama T."/>
            <person name="Sese J."/>
            <person name="O'Brien M.J."/>
            <person name="Copetti D."/>
            <person name="Mohd Noor M.I."/>
            <person name="Ong R.C."/>
            <person name="Putra M."/>
            <person name="Sireger I.Z."/>
            <person name="Indrioko S."/>
            <person name="Kosugi Y."/>
            <person name="Izuno A."/>
            <person name="Isagi Y."/>
            <person name="Lee S.L."/>
            <person name="Shimizu K.K."/>
        </authorList>
    </citation>
    <scope>NUCLEOTIDE SEQUENCE [LARGE SCALE GENOMIC DNA]</scope>
    <source>
        <strain evidence="1">214</strain>
    </source>
</reference>
<gene>
    <name evidence="1" type="ORF">SLEP1_g36867</name>
</gene>
<dbReference type="Proteomes" id="UP001054252">
    <property type="component" value="Unassembled WGS sequence"/>
</dbReference>
<keyword evidence="2" id="KW-1185">Reference proteome</keyword>
<name>A0AAV5KSW7_9ROSI</name>
<dbReference type="AlphaFoldDB" id="A0AAV5KSW7"/>
<comment type="caution">
    <text evidence="1">The sequence shown here is derived from an EMBL/GenBank/DDBJ whole genome shotgun (WGS) entry which is preliminary data.</text>
</comment>
<protein>
    <submittedName>
        <fullName evidence="1">Uncharacterized protein</fullName>
    </submittedName>
</protein>
<evidence type="ECO:0000313" key="2">
    <source>
        <dbReference type="Proteomes" id="UP001054252"/>
    </source>
</evidence>
<organism evidence="1 2">
    <name type="scientific">Rubroshorea leprosula</name>
    <dbReference type="NCBI Taxonomy" id="152421"/>
    <lineage>
        <taxon>Eukaryota</taxon>
        <taxon>Viridiplantae</taxon>
        <taxon>Streptophyta</taxon>
        <taxon>Embryophyta</taxon>
        <taxon>Tracheophyta</taxon>
        <taxon>Spermatophyta</taxon>
        <taxon>Magnoliopsida</taxon>
        <taxon>eudicotyledons</taxon>
        <taxon>Gunneridae</taxon>
        <taxon>Pentapetalae</taxon>
        <taxon>rosids</taxon>
        <taxon>malvids</taxon>
        <taxon>Malvales</taxon>
        <taxon>Dipterocarpaceae</taxon>
        <taxon>Rubroshorea</taxon>
    </lineage>
</organism>
<dbReference type="EMBL" id="BPVZ01000076">
    <property type="protein sequence ID" value="GKV27730.1"/>
    <property type="molecule type" value="Genomic_DNA"/>
</dbReference>
<evidence type="ECO:0000313" key="1">
    <source>
        <dbReference type="EMBL" id="GKV27730.1"/>
    </source>
</evidence>
<sequence length="108" mass="11901">MRIKLNSINRTRQASQRSLLTTKYNPAMNAMDIITSATPRRGNANLTESRIRPTSVNCAQMNMAATVELCIATVLQITNKWNIFSISMIAKPWSGPELLSPPGIVNPS</sequence>
<accession>A0AAV5KSW7</accession>